<sequence>MSGPAWPTYNVDAESNTSSMGFLLTTTVSNSKQLRNSVTFSFVTLNANRVHFFAKEGTTKDAIVCDNAFQGVYDGKEEPAIFIRRTDGRSYSEFGVQFLGHKKAIGRFDIGSRFEPVSRETVEALVEVLGLRIAKWNPDSVQQVVFGDIWKMESVI</sequence>
<proteinExistence type="predicted"/>
<organism evidence="1 2">
    <name type="scientific">Leptosia nina</name>
    <dbReference type="NCBI Taxonomy" id="320188"/>
    <lineage>
        <taxon>Eukaryota</taxon>
        <taxon>Metazoa</taxon>
        <taxon>Ecdysozoa</taxon>
        <taxon>Arthropoda</taxon>
        <taxon>Hexapoda</taxon>
        <taxon>Insecta</taxon>
        <taxon>Pterygota</taxon>
        <taxon>Neoptera</taxon>
        <taxon>Endopterygota</taxon>
        <taxon>Lepidoptera</taxon>
        <taxon>Glossata</taxon>
        <taxon>Ditrysia</taxon>
        <taxon>Papilionoidea</taxon>
        <taxon>Pieridae</taxon>
        <taxon>Pierinae</taxon>
        <taxon>Leptosia</taxon>
    </lineage>
</organism>
<dbReference type="EMBL" id="CAVLEF010000083">
    <property type="protein sequence ID" value="CAK1550590.1"/>
    <property type="molecule type" value="Genomic_DNA"/>
</dbReference>
<gene>
    <name evidence="1" type="ORF">LNINA_LOCUS9808</name>
</gene>
<dbReference type="Proteomes" id="UP001497472">
    <property type="component" value="Unassembled WGS sequence"/>
</dbReference>
<dbReference type="AlphaFoldDB" id="A0AAV1JPN0"/>
<name>A0AAV1JPN0_9NEOP</name>
<keyword evidence="2" id="KW-1185">Reference proteome</keyword>
<reference evidence="1 2" key="1">
    <citation type="submission" date="2023-11" db="EMBL/GenBank/DDBJ databases">
        <authorList>
            <person name="Okamura Y."/>
        </authorList>
    </citation>
    <scope>NUCLEOTIDE SEQUENCE [LARGE SCALE GENOMIC DNA]</scope>
</reference>
<comment type="caution">
    <text evidence="1">The sequence shown here is derived from an EMBL/GenBank/DDBJ whole genome shotgun (WGS) entry which is preliminary data.</text>
</comment>
<protein>
    <submittedName>
        <fullName evidence="1">Uncharacterized protein</fullName>
    </submittedName>
</protein>
<evidence type="ECO:0000313" key="2">
    <source>
        <dbReference type="Proteomes" id="UP001497472"/>
    </source>
</evidence>
<accession>A0AAV1JPN0</accession>
<evidence type="ECO:0000313" key="1">
    <source>
        <dbReference type="EMBL" id="CAK1550590.1"/>
    </source>
</evidence>